<dbReference type="EMBL" id="CAJPVJ010060574">
    <property type="protein sequence ID" value="CAG2184111.1"/>
    <property type="molecule type" value="Genomic_DNA"/>
</dbReference>
<dbReference type="EC" id="2.7.1.82" evidence="5"/>
<dbReference type="GO" id="GO:0004305">
    <property type="term" value="F:ethanolamine kinase activity"/>
    <property type="evidence" value="ECO:0007669"/>
    <property type="project" value="UniProtKB-EC"/>
</dbReference>
<dbReference type="AlphaFoldDB" id="A0A7R9MWQ6"/>
<keyword evidence="1" id="KW-0443">Lipid metabolism</keyword>
<comment type="similarity">
    <text evidence="4">Belongs to the choline/ethanolamine kinase family.</text>
</comment>
<dbReference type="InterPro" id="IPR011009">
    <property type="entry name" value="Kinase-like_dom_sf"/>
</dbReference>
<organism evidence="6">
    <name type="scientific">Oppiella nova</name>
    <dbReference type="NCBI Taxonomy" id="334625"/>
    <lineage>
        <taxon>Eukaryota</taxon>
        <taxon>Metazoa</taxon>
        <taxon>Ecdysozoa</taxon>
        <taxon>Arthropoda</taxon>
        <taxon>Chelicerata</taxon>
        <taxon>Arachnida</taxon>
        <taxon>Acari</taxon>
        <taxon>Acariformes</taxon>
        <taxon>Sarcoptiformes</taxon>
        <taxon>Oribatida</taxon>
        <taxon>Brachypylina</taxon>
        <taxon>Oppioidea</taxon>
        <taxon>Oppiidae</taxon>
        <taxon>Oppiella</taxon>
    </lineage>
</organism>
<protein>
    <recommendedName>
        <fullName evidence="5">ethanolamine kinase</fullName>
        <ecNumber evidence="5">2.7.1.82</ecNumber>
    </recommendedName>
</protein>
<evidence type="ECO:0000256" key="3">
    <source>
        <dbReference type="ARBA" id="ARBA00037883"/>
    </source>
</evidence>
<accession>A0A7R9MWQ6</accession>
<feature type="non-terminal residue" evidence="6">
    <location>
        <position position="1"/>
    </location>
</feature>
<keyword evidence="7" id="KW-1185">Reference proteome</keyword>
<dbReference type="Proteomes" id="UP000728032">
    <property type="component" value="Unassembled WGS sequence"/>
</dbReference>
<dbReference type="PANTHER" id="PTHR22603:SF66">
    <property type="entry name" value="ETHANOLAMINE KINASE"/>
    <property type="match status" value="1"/>
</dbReference>
<evidence type="ECO:0000313" key="7">
    <source>
        <dbReference type="Proteomes" id="UP000728032"/>
    </source>
</evidence>
<evidence type="ECO:0000256" key="2">
    <source>
        <dbReference type="ARBA" id="ARBA00023264"/>
    </source>
</evidence>
<name>A0A7R9MWQ6_9ACAR</name>
<dbReference type="EMBL" id="OC975399">
    <property type="protein sequence ID" value="CAD7668662.1"/>
    <property type="molecule type" value="Genomic_DNA"/>
</dbReference>
<keyword evidence="1" id="KW-0444">Lipid biosynthesis</keyword>
<dbReference type="SUPFAM" id="SSF56112">
    <property type="entry name" value="Protein kinase-like (PK-like)"/>
    <property type="match status" value="1"/>
</dbReference>
<dbReference type="Pfam" id="PF01633">
    <property type="entry name" value="Choline_kinase"/>
    <property type="match status" value="1"/>
</dbReference>
<comment type="pathway">
    <text evidence="3">Phospholipid metabolism; phosphatidylethanolamine biosynthesis; phosphatidylethanolamine from ethanolamine: step 1/3.</text>
</comment>
<reference evidence="6" key="1">
    <citation type="submission" date="2020-11" db="EMBL/GenBank/DDBJ databases">
        <authorList>
            <person name="Tran Van P."/>
        </authorList>
    </citation>
    <scope>NUCLEOTIDE SEQUENCE</scope>
</reference>
<evidence type="ECO:0000256" key="4">
    <source>
        <dbReference type="ARBA" id="ARBA00038211"/>
    </source>
</evidence>
<keyword evidence="2" id="KW-1208">Phospholipid metabolism</keyword>
<dbReference type="Gene3D" id="3.90.1200.10">
    <property type="match status" value="1"/>
</dbReference>
<dbReference type="GO" id="GO:0006646">
    <property type="term" value="P:phosphatidylethanolamine biosynthetic process"/>
    <property type="evidence" value="ECO:0007669"/>
    <property type="project" value="TreeGrafter"/>
</dbReference>
<evidence type="ECO:0000256" key="5">
    <source>
        <dbReference type="ARBA" id="ARBA00038874"/>
    </source>
</evidence>
<sequence>MMSENNLGPKLYGIFESGQIMAYYKHKTFDRVVQSDPKVVENVAKKLAQIHAMDIPIKKSGNSYMEALQ</sequence>
<proteinExistence type="inferred from homology"/>
<dbReference type="GO" id="GO:0005737">
    <property type="term" value="C:cytoplasm"/>
    <property type="evidence" value="ECO:0007669"/>
    <property type="project" value="TreeGrafter"/>
</dbReference>
<keyword evidence="1" id="KW-0594">Phospholipid biosynthesis</keyword>
<dbReference type="PANTHER" id="PTHR22603">
    <property type="entry name" value="CHOLINE/ETHANOALAMINE KINASE"/>
    <property type="match status" value="1"/>
</dbReference>
<dbReference type="OrthoDB" id="3649325at2759"/>
<evidence type="ECO:0000313" key="6">
    <source>
        <dbReference type="EMBL" id="CAD7668662.1"/>
    </source>
</evidence>
<gene>
    <name evidence="6" type="ORF">ONB1V03_LOCUS23531</name>
</gene>
<evidence type="ECO:0000256" key="1">
    <source>
        <dbReference type="ARBA" id="ARBA00023209"/>
    </source>
</evidence>